<evidence type="ECO:0000313" key="4">
    <source>
        <dbReference type="Proteomes" id="UP000028990"/>
    </source>
</evidence>
<dbReference type="CDD" id="cd00096">
    <property type="entry name" value="Ig"/>
    <property type="match status" value="1"/>
</dbReference>
<feature type="domain" description="Immunoglobulin I-set" evidence="2">
    <location>
        <begin position="26"/>
        <end position="69"/>
    </location>
</feature>
<gene>
    <name evidence="3" type="ORF">H920_15398</name>
</gene>
<name>A0A091CYC5_FUKDA</name>
<dbReference type="SUPFAM" id="SSF48726">
    <property type="entry name" value="Immunoglobulin"/>
    <property type="match status" value="1"/>
</dbReference>
<keyword evidence="4" id="KW-1185">Reference proteome</keyword>
<dbReference type="Pfam" id="PF07679">
    <property type="entry name" value="I-set"/>
    <property type="match status" value="1"/>
</dbReference>
<feature type="compositionally biased region" description="Polar residues" evidence="1">
    <location>
        <begin position="97"/>
        <end position="112"/>
    </location>
</feature>
<dbReference type="EMBL" id="KN123809">
    <property type="protein sequence ID" value="KFO23233.1"/>
    <property type="molecule type" value="Genomic_DNA"/>
</dbReference>
<dbReference type="Proteomes" id="UP000028990">
    <property type="component" value="Unassembled WGS sequence"/>
</dbReference>
<dbReference type="InterPro" id="IPR036179">
    <property type="entry name" value="Ig-like_dom_sf"/>
</dbReference>
<evidence type="ECO:0000259" key="2">
    <source>
        <dbReference type="Pfam" id="PF07679"/>
    </source>
</evidence>
<protein>
    <submittedName>
        <fullName evidence="3">Neuronal growth regulator 1</fullName>
    </submittedName>
</protein>
<accession>A0A091CYC5</accession>
<dbReference type="InterPro" id="IPR013098">
    <property type="entry name" value="Ig_I-set"/>
</dbReference>
<dbReference type="Gene3D" id="2.60.40.10">
    <property type="entry name" value="Immunoglobulins"/>
    <property type="match status" value="1"/>
</dbReference>
<sequence length="129" mass="13841">MALPSGCTQGSGQRPELALLFNGQQGIIIQNFSTRSILTVTNVTQEHFGNYTCVAANKLGTTNASLPLNLRFPNKVLSKILPPLPKSTSSDKRTTAVFPSQTQMQPPSPNQAHTALCKQASFSLLLPCT</sequence>
<proteinExistence type="predicted"/>
<feature type="region of interest" description="Disordered" evidence="1">
    <location>
        <begin position="83"/>
        <end position="112"/>
    </location>
</feature>
<organism evidence="3 4">
    <name type="scientific">Fukomys damarensis</name>
    <name type="common">Damaraland mole rat</name>
    <name type="synonym">Cryptomys damarensis</name>
    <dbReference type="NCBI Taxonomy" id="885580"/>
    <lineage>
        <taxon>Eukaryota</taxon>
        <taxon>Metazoa</taxon>
        <taxon>Chordata</taxon>
        <taxon>Craniata</taxon>
        <taxon>Vertebrata</taxon>
        <taxon>Euteleostomi</taxon>
        <taxon>Mammalia</taxon>
        <taxon>Eutheria</taxon>
        <taxon>Euarchontoglires</taxon>
        <taxon>Glires</taxon>
        <taxon>Rodentia</taxon>
        <taxon>Hystricomorpha</taxon>
        <taxon>Bathyergidae</taxon>
        <taxon>Fukomys</taxon>
    </lineage>
</organism>
<reference evidence="3 4" key="1">
    <citation type="submission" date="2013-11" db="EMBL/GenBank/DDBJ databases">
        <title>The Damaraland mole rat (Fukomys damarensis) genome and evolution of African mole rats.</title>
        <authorList>
            <person name="Gladyshev V.N."/>
            <person name="Fang X."/>
        </authorList>
    </citation>
    <scope>NUCLEOTIDE SEQUENCE [LARGE SCALE GENOMIC DNA]</scope>
    <source>
        <tissue evidence="3">Liver</tissue>
    </source>
</reference>
<evidence type="ECO:0000313" key="3">
    <source>
        <dbReference type="EMBL" id="KFO23233.1"/>
    </source>
</evidence>
<dbReference type="AlphaFoldDB" id="A0A091CYC5"/>
<evidence type="ECO:0000256" key="1">
    <source>
        <dbReference type="SAM" id="MobiDB-lite"/>
    </source>
</evidence>
<dbReference type="InterPro" id="IPR013783">
    <property type="entry name" value="Ig-like_fold"/>
</dbReference>